<evidence type="ECO:0000256" key="1">
    <source>
        <dbReference type="SAM" id="Phobius"/>
    </source>
</evidence>
<accession>A0AAE0L621</accession>
<dbReference type="AlphaFoldDB" id="A0AAE0L621"/>
<evidence type="ECO:0000313" key="2">
    <source>
        <dbReference type="EMBL" id="KAK3273453.1"/>
    </source>
</evidence>
<proteinExistence type="predicted"/>
<name>A0AAE0L621_9CHLO</name>
<sequence>MRRLRSNETFCSQGVILRGLVCLICAAVGVLVSQLYQYISRTGMGLHEYFEAFRQVKPTLFVLVQVSEHKV</sequence>
<protein>
    <submittedName>
        <fullName evidence="2">Uncharacterized protein</fullName>
    </submittedName>
</protein>
<dbReference type="Proteomes" id="UP001190700">
    <property type="component" value="Unassembled WGS sequence"/>
</dbReference>
<feature type="transmembrane region" description="Helical" evidence="1">
    <location>
        <begin position="20"/>
        <end position="39"/>
    </location>
</feature>
<evidence type="ECO:0000313" key="3">
    <source>
        <dbReference type="Proteomes" id="UP001190700"/>
    </source>
</evidence>
<keyword evidence="1" id="KW-0472">Membrane</keyword>
<comment type="caution">
    <text evidence="2">The sequence shown here is derived from an EMBL/GenBank/DDBJ whole genome shotgun (WGS) entry which is preliminary data.</text>
</comment>
<organism evidence="2 3">
    <name type="scientific">Cymbomonas tetramitiformis</name>
    <dbReference type="NCBI Taxonomy" id="36881"/>
    <lineage>
        <taxon>Eukaryota</taxon>
        <taxon>Viridiplantae</taxon>
        <taxon>Chlorophyta</taxon>
        <taxon>Pyramimonadophyceae</taxon>
        <taxon>Pyramimonadales</taxon>
        <taxon>Pyramimonadaceae</taxon>
        <taxon>Cymbomonas</taxon>
    </lineage>
</organism>
<gene>
    <name evidence="2" type="ORF">CYMTET_18305</name>
</gene>
<dbReference type="EMBL" id="LGRX02008469">
    <property type="protein sequence ID" value="KAK3273453.1"/>
    <property type="molecule type" value="Genomic_DNA"/>
</dbReference>
<keyword evidence="3" id="KW-1185">Reference proteome</keyword>
<keyword evidence="1" id="KW-1133">Transmembrane helix</keyword>
<reference evidence="2 3" key="1">
    <citation type="journal article" date="2015" name="Genome Biol. Evol.">
        <title>Comparative Genomics of a Bacterivorous Green Alga Reveals Evolutionary Causalities and Consequences of Phago-Mixotrophic Mode of Nutrition.</title>
        <authorList>
            <person name="Burns J.A."/>
            <person name="Paasch A."/>
            <person name="Narechania A."/>
            <person name="Kim E."/>
        </authorList>
    </citation>
    <scope>NUCLEOTIDE SEQUENCE [LARGE SCALE GENOMIC DNA]</scope>
    <source>
        <strain evidence="2 3">PLY_AMNH</strain>
    </source>
</reference>
<keyword evidence="1" id="KW-0812">Transmembrane</keyword>